<feature type="compositionally biased region" description="Polar residues" evidence="1">
    <location>
        <begin position="90"/>
        <end position="102"/>
    </location>
</feature>
<dbReference type="EMBL" id="CAIIXF020000002">
    <property type="protein sequence ID" value="CAH1776700.1"/>
    <property type="molecule type" value="Genomic_DNA"/>
</dbReference>
<gene>
    <name evidence="2" type="ORF">OFUS_LOCUS3852</name>
</gene>
<keyword evidence="3" id="KW-1185">Reference proteome</keyword>
<reference evidence="2" key="1">
    <citation type="submission" date="2022-03" db="EMBL/GenBank/DDBJ databases">
        <authorList>
            <person name="Martin C."/>
        </authorList>
    </citation>
    <scope>NUCLEOTIDE SEQUENCE</scope>
</reference>
<dbReference type="AlphaFoldDB" id="A0A8S4N701"/>
<protein>
    <submittedName>
        <fullName evidence="2">Uncharacterized protein</fullName>
    </submittedName>
</protein>
<organism evidence="2 3">
    <name type="scientific">Owenia fusiformis</name>
    <name type="common">Polychaete worm</name>
    <dbReference type="NCBI Taxonomy" id="6347"/>
    <lineage>
        <taxon>Eukaryota</taxon>
        <taxon>Metazoa</taxon>
        <taxon>Spiralia</taxon>
        <taxon>Lophotrochozoa</taxon>
        <taxon>Annelida</taxon>
        <taxon>Polychaeta</taxon>
        <taxon>Sedentaria</taxon>
        <taxon>Canalipalpata</taxon>
        <taxon>Sabellida</taxon>
        <taxon>Oweniida</taxon>
        <taxon>Oweniidae</taxon>
        <taxon>Owenia</taxon>
    </lineage>
</organism>
<dbReference type="Proteomes" id="UP000749559">
    <property type="component" value="Unassembled WGS sequence"/>
</dbReference>
<proteinExistence type="predicted"/>
<feature type="region of interest" description="Disordered" evidence="1">
    <location>
        <begin position="90"/>
        <end position="123"/>
    </location>
</feature>
<evidence type="ECO:0000313" key="3">
    <source>
        <dbReference type="Proteomes" id="UP000749559"/>
    </source>
</evidence>
<sequence length="300" mass="32888">MKPAWPSISPKDHQQVNKYHASNTCESIPGSQSSSAFTPNSRLAKNYCIQTGILRIDHPTTGLEYFRSQTVGLFPHLDLAYGKSRTLNGGNTTLNGHSNRPRSVQGLGIHSLHSSRPDAGLDRPSSELQINLDFLDGDDDDLSSVGSSVHSVRSLHSSTKLNAERDKATSEFHINLDFLDEDDDDQSSIGSSLLSIRSLHSSTKLNAGRDKATSEFHINLDFLDDDDDDSMDEGPMASPEQMHTQRTVEHCDSPDIVYRTPRPCMVTHTRIGESGDTCTYTAPHSHTGAYGMNGMTSVED</sequence>
<comment type="caution">
    <text evidence="2">The sequence shown here is derived from an EMBL/GenBank/DDBJ whole genome shotgun (WGS) entry which is preliminary data.</text>
</comment>
<feature type="region of interest" description="Disordered" evidence="1">
    <location>
        <begin position="224"/>
        <end position="245"/>
    </location>
</feature>
<accession>A0A8S4N701</accession>
<evidence type="ECO:0000256" key="1">
    <source>
        <dbReference type="SAM" id="MobiDB-lite"/>
    </source>
</evidence>
<evidence type="ECO:0000313" key="2">
    <source>
        <dbReference type="EMBL" id="CAH1776700.1"/>
    </source>
</evidence>
<name>A0A8S4N701_OWEFU</name>